<dbReference type="InterPro" id="IPR043128">
    <property type="entry name" value="Rev_trsase/Diguanyl_cyclase"/>
</dbReference>
<gene>
    <name evidence="6" type="ORF">GCM10008938_38530</name>
</gene>
<dbReference type="CDD" id="cd06267">
    <property type="entry name" value="PBP1_LacI_sugar_binding-like"/>
    <property type="match status" value="1"/>
</dbReference>
<proteinExistence type="predicted"/>
<dbReference type="SUPFAM" id="SSF53822">
    <property type="entry name" value="Periplasmic binding protein-like I"/>
    <property type="match status" value="1"/>
</dbReference>
<feature type="domain" description="GGDEF" evidence="5">
    <location>
        <begin position="603"/>
        <end position="740"/>
    </location>
</feature>
<keyword evidence="3" id="KW-0804">Transcription</keyword>
<evidence type="ECO:0000256" key="1">
    <source>
        <dbReference type="ARBA" id="ARBA00023015"/>
    </source>
</evidence>
<dbReference type="SMART" id="SM00267">
    <property type="entry name" value="GGDEF"/>
    <property type="match status" value="1"/>
</dbReference>
<dbReference type="InterPro" id="IPR029787">
    <property type="entry name" value="Nucleotide_cyclase"/>
</dbReference>
<dbReference type="InterPro" id="IPR028082">
    <property type="entry name" value="Peripla_BP_I"/>
</dbReference>
<sequence>MTPVKSVAVLTDYLYPYQTTLIAGVQHALEEQGVASTVFVGRNFNTPRATLQRATDIYKLIDPSRYLGVILLASPLGVHVSDEEFARCIQSYRPLPIVSIGRRIPETSNVLLDNRPAMRSLMEHLVTVRKLKSLVFMRGIPGNYDSEEREQVFREVLHEHQLPVQEELILTGDYASSRAYLEMTRLLQRTREFEGVVCANDEMAEGAIQAITALGLRVPEDIAVVGFDDSEEFKHVVPALTTVRQPFFEQGVEAGRMLLSMAHEGAGVQDHYISPQLVVRESCGPPLAGFEFLSPSEMFRGVVEAQQKLLTLFEQVAVHAEQHSRFLTSWKEALLRRTRLDQEFFLWRDGLQGCVQKLALQVKPDQQQQVLALGFAAQSILGSALQMLHSRNQLLLVGSTKNAPGLFAVQNHEDLFEALRVHLEHLYIRHCMLVLYESYDSTPAPFAHVAMAAGTLSNLDSSVFATRDLLPESMQEELAAGSLLLTPLYVNDLHYGYLLYEPPTSGRFDEESLCHSVSHAIQQLEQTLALRSYAENLEVQVQARTRELQDEVTERMKAEKALRVANEELQRFAFLDGLTQIYNRAAFNEHLQSQWVNHLRHNRPLSLILCDVDFFKRYNDHYGHLEGDRCLQHIAQALSRSVRNRGDTVARYGGEEFVVILPETTPMGAMLVAQRIQQEVRGLEISHEKSDISPLVTVSVGVATLVPQSGMSPEDLIHMADQCLYRAKQAGRGRIMQHSLTNF</sequence>
<evidence type="ECO:0000256" key="4">
    <source>
        <dbReference type="SAM" id="Coils"/>
    </source>
</evidence>
<dbReference type="Gene3D" id="3.30.70.270">
    <property type="match status" value="1"/>
</dbReference>
<evidence type="ECO:0000313" key="6">
    <source>
        <dbReference type="EMBL" id="GGJ48780.1"/>
    </source>
</evidence>
<keyword evidence="7" id="KW-1185">Reference proteome</keyword>
<evidence type="ECO:0000256" key="3">
    <source>
        <dbReference type="ARBA" id="ARBA00023163"/>
    </source>
</evidence>
<dbReference type="EMBL" id="BMOD01000019">
    <property type="protein sequence ID" value="GGJ48780.1"/>
    <property type="molecule type" value="Genomic_DNA"/>
</dbReference>
<dbReference type="PANTHER" id="PTHR45138:SF9">
    <property type="entry name" value="DIGUANYLATE CYCLASE DGCM-RELATED"/>
    <property type="match status" value="1"/>
</dbReference>
<dbReference type="InterPro" id="IPR000160">
    <property type="entry name" value="GGDEF_dom"/>
</dbReference>
<keyword evidence="1" id="KW-0805">Transcription regulation</keyword>
<name>A0ABQ2DA72_9DEIO</name>
<keyword evidence="4" id="KW-0175">Coiled coil</keyword>
<organism evidence="6 7">
    <name type="scientific">Deinococcus roseus</name>
    <dbReference type="NCBI Taxonomy" id="392414"/>
    <lineage>
        <taxon>Bacteria</taxon>
        <taxon>Thermotogati</taxon>
        <taxon>Deinococcota</taxon>
        <taxon>Deinococci</taxon>
        <taxon>Deinococcales</taxon>
        <taxon>Deinococcaceae</taxon>
        <taxon>Deinococcus</taxon>
    </lineage>
</organism>
<comment type="caution">
    <text evidence="6">The sequence shown here is derived from an EMBL/GenBank/DDBJ whole genome shotgun (WGS) entry which is preliminary data.</text>
</comment>
<dbReference type="RefSeq" id="WP_189005512.1">
    <property type="nucleotide sequence ID" value="NZ_BMOD01000019.1"/>
</dbReference>
<dbReference type="Gene3D" id="3.40.50.2300">
    <property type="match status" value="2"/>
</dbReference>
<feature type="coiled-coil region" evidence="4">
    <location>
        <begin position="534"/>
        <end position="568"/>
    </location>
</feature>
<accession>A0ABQ2DA72</accession>
<dbReference type="InterPro" id="IPR050469">
    <property type="entry name" value="Diguanylate_Cyclase"/>
</dbReference>
<dbReference type="NCBIfam" id="TIGR00254">
    <property type="entry name" value="GGDEF"/>
    <property type="match status" value="1"/>
</dbReference>
<dbReference type="PROSITE" id="PS50887">
    <property type="entry name" value="GGDEF"/>
    <property type="match status" value="1"/>
</dbReference>
<dbReference type="Pfam" id="PF13377">
    <property type="entry name" value="Peripla_BP_3"/>
    <property type="match status" value="1"/>
</dbReference>
<dbReference type="SUPFAM" id="SSF55073">
    <property type="entry name" value="Nucleotide cyclase"/>
    <property type="match status" value="1"/>
</dbReference>
<evidence type="ECO:0000259" key="5">
    <source>
        <dbReference type="PROSITE" id="PS50887"/>
    </source>
</evidence>
<keyword evidence="2" id="KW-0238">DNA-binding</keyword>
<dbReference type="Proteomes" id="UP000632222">
    <property type="component" value="Unassembled WGS sequence"/>
</dbReference>
<dbReference type="PANTHER" id="PTHR45138">
    <property type="entry name" value="REGULATORY COMPONENTS OF SENSORY TRANSDUCTION SYSTEM"/>
    <property type="match status" value="1"/>
</dbReference>
<reference evidence="7" key="1">
    <citation type="journal article" date="2019" name="Int. J. Syst. Evol. Microbiol.">
        <title>The Global Catalogue of Microorganisms (GCM) 10K type strain sequencing project: providing services to taxonomists for standard genome sequencing and annotation.</title>
        <authorList>
            <consortium name="The Broad Institute Genomics Platform"/>
            <consortium name="The Broad Institute Genome Sequencing Center for Infectious Disease"/>
            <person name="Wu L."/>
            <person name="Ma J."/>
        </authorList>
    </citation>
    <scope>NUCLEOTIDE SEQUENCE [LARGE SCALE GENOMIC DNA]</scope>
    <source>
        <strain evidence="7">JCM 14370</strain>
    </source>
</reference>
<evidence type="ECO:0000313" key="7">
    <source>
        <dbReference type="Proteomes" id="UP000632222"/>
    </source>
</evidence>
<dbReference type="CDD" id="cd01949">
    <property type="entry name" value="GGDEF"/>
    <property type="match status" value="1"/>
</dbReference>
<dbReference type="Pfam" id="PF00990">
    <property type="entry name" value="GGDEF"/>
    <property type="match status" value="1"/>
</dbReference>
<evidence type="ECO:0000256" key="2">
    <source>
        <dbReference type="ARBA" id="ARBA00023125"/>
    </source>
</evidence>
<dbReference type="InterPro" id="IPR046335">
    <property type="entry name" value="LacI/GalR-like_sensor"/>
</dbReference>
<protein>
    <recommendedName>
        <fullName evidence="5">GGDEF domain-containing protein</fullName>
    </recommendedName>
</protein>